<dbReference type="EMBL" id="MCFF01000037">
    <property type="protein sequence ID" value="ORZ08519.1"/>
    <property type="molecule type" value="Genomic_DNA"/>
</dbReference>
<sequence length="603" mass="68008">MSEIVATKTSHQKRLKYGIIAVIGVLGSARLFYYFGWSSSYSAETAQSPLNTITRDYPLDPAETDRACMLLDRPFNSATQPDFTKSPIRQWTECRSLKTIPGWSVQHCTVPGSTTIIQEEDEAREDEKEQPTSAQCYPGGYFRIQRLQARIGDTLLETEACQPKPNTVLAKDPTTNLYTSRYLGPDTFRIVLIGPERISLLQQQPLGGCTYAIPYLISRPGRFWVQKILHTYQGYDALNENMSSQWTPEYLNTDLIAEETRQSQRFYQFNVCSHCVAWVAIDEAEGLGGTQDICSNTPSTQSRQYGIYSARLPIESLWQAVSHPYEWIPARPRCRFYPAQTAFEPVDESDSEEVKAEKEEAAKCLQLKRSIYFVGDSHVRVLFSGLMQRLQGRSGKLDAPIQDRKSHVLKIGNIVARSDFDPSLNETLARIRYSANGQEDDKVNVPDLAVLNEMDTVVVGFGSFAGHWTTAQFIERIKAILDGLVELRKMRQAVKAGAPQDKMSSLKVIWMGLPAWTDNTAADQRDIAGWKTNHRILYWNKLVDGMIDNINAQVGGHGMIDRLSTFEITVPFKNITQDHLHFTTETPVDSLSAELIHKLVLCS</sequence>
<gene>
    <name evidence="2" type="ORF">BCR41DRAFT_359333</name>
</gene>
<dbReference type="GeneID" id="33567044"/>
<reference evidence="2 3" key="1">
    <citation type="submission" date="2016-07" db="EMBL/GenBank/DDBJ databases">
        <title>Pervasive Adenine N6-methylation of Active Genes in Fungi.</title>
        <authorList>
            <consortium name="DOE Joint Genome Institute"/>
            <person name="Mondo S.J."/>
            <person name="Dannebaum R.O."/>
            <person name="Kuo R.C."/>
            <person name="Labutti K."/>
            <person name="Haridas S."/>
            <person name="Kuo A."/>
            <person name="Salamov A."/>
            <person name="Ahrendt S.R."/>
            <person name="Lipzen A."/>
            <person name="Sullivan W."/>
            <person name="Andreopoulos W.B."/>
            <person name="Clum A."/>
            <person name="Lindquist E."/>
            <person name="Daum C."/>
            <person name="Ramamoorthy G.K."/>
            <person name="Gryganskyi A."/>
            <person name="Culley D."/>
            <person name="Magnuson J.K."/>
            <person name="James T.Y."/>
            <person name="O'Malley M.A."/>
            <person name="Stajich J.E."/>
            <person name="Spatafora J.W."/>
            <person name="Visel A."/>
            <person name="Grigoriev I.V."/>
        </authorList>
    </citation>
    <scope>NUCLEOTIDE SEQUENCE [LARGE SCALE GENOMIC DNA]</scope>
    <source>
        <strain evidence="2 3">NRRL 3116</strain>
    </source>
</reference>
<dbReference type="RefSeq" id="XP_021878447.1">
    <property type="nucleotide sequence ID" value="XM_022025200.1"/>
</dbReference>
<keyword evidence="1" id="KW-0812">Transmembrane</keyword>
<dbReference type="STRING" id="64571.A0A1Y2GEC3"/>
<evidence type="ECO:0000313" key="3">
    <source>
        <dbReference type="Proteomes" id="UP000193648"/>
    </source>
</evidence>
<protein>
    <submittedName>
        <fullName evidence="2">Uncharacterized protein</fullName>
    </submittedName>
</protein>
<keyword evidence="1" id="KW-1133">Transmembrane helix</keyword>
<evidence type="ECO:0000256" key="1">
    <source>
        <dbReference type="SAM" id="Phobius"/>
    </source>
</evidence>
<dbReference type="Proteomes" id="UP000193648">
    <property type="component" value="Unassembled WGS sequence"/>
</dbReference>
<comment type="caution">
    <text evidence="2">The sequence shown here is derived from an EMBL/GenBank/DDBJ whole genome shotgun (WGS) entry which is preliminary data.</text>
</comment>
<dbReference type="OrthoDB" id="2383640at2759"/>
<feature type="transmembrane region" description="Helical" evidence="1">
    <location>
        <begin position="17"/>
        <end position="37"/>
    </location>
</feature>
<keyword evidence="1" id="KW-0472">Membrane</keyword>
<evidence type="ECO:0000313" key="2">
    <source>
        <dbReference type="EMBL" id="ORZ08519.1"/>
    </source>
</evidence>
<name>A0A1Y2GEC3_9FUNG</name>
<dbReference type="InParanoid" id="A0A1Y2GEC3"/>
<dbReference type="AlphaFoldDB" id="A0A1Y2GEC3"/>
<organism evidence="2 3">
    <name type="scientific">Lobosporangium transversale</name>
    <dbReference type="NCBI Taxonomy" id="64571"/>
    <lineage>
        <taxon>Eukaryota</taxon>
        <taxon>Fungi</taxon>
        <taxon>Fungi incertae sedis</taxon>
        <taxon>Mucoromycota</taxon>
        <taxon>Mortierellomycotina</taxon>
        <taxon>Mortierellomycetes</taxon>
        <taxon>Mortierellales</taxon>
        <taxon>Mortierellaceae</taxon>
        <taxon>Lobosporangium</taxon>
    </lineage>
</organism>
<proteinExistence type="predicted"/>
<accession>A0A1Y2GEC3</accession>
<keyword evidence="3" id="KW-1185">Reference proteome</keyword>